<dbReference type="Pfam" id="PF04055">
    <property type="entry name" value="Radical_SAM"/>
    <property type="match status" value="1"/>
</dbReference>
<dbReference type="AlphaFoldDB" id="A0AAP2UEN1"/>
<dbReference type="InterPro" id="IPR007197">
    <property type="entry name" value="rSAM"/>
</dbReference>
<evidence type="ECO:0000256" key="1">
    <source>
        <dbReference type="ARBA" id="ARBA00022691"/>
    </source>
</evidence>
<dbReference type="InterPro" id="IPR058240">
    <property type="entry name" value="rSAM_sf"/>
</dbReference>
<dbReference type="GO" id="GO:0003824">
    <property type="term" value="F:catalytic activity"/>
    <property type="evidence" value="ECO:0007669"/>
    <property type="project" value="InterPro"/>
</dbReference>
<comment type="caution">
    <text evidence="6">The sequence shown here is derived from an EMBL/GenBank/DDBJ whole genome shotgun (WGS) entry which is preliminary data.</text>
</comment>
<evidence type="ECO:0000313" key="7">
    <source>
        <dbReference type="Proteomes" id="UP001204814"/>
    </source>
</evidence>
<dbReference type="SUPFAM" id="SSF102114">
    <property type="entry name" value="Radical SAM enzymes"/>
    <property type="match status" value="1"/>
</dbReference>
<dbReference type="PROSITE" id="PS51918">
    <property type="entry name" value="RADICAL_SAM"/>
    <property type="match status" value="1"/>
</dbReference>
<dbReference type="NCBIfam" id="TIGR03977">
    <property type="entry name" value="rSAM_pair_HxsC"/>
    <property type="match status" value="1"/>
</dbReference>
<evidence type="ECO:0000256" key="3">
    <source>
        <dbReference type="ARBA" id="ARBA00023004"/>
    </source>
</evidence>
<dbReference type="CDD" id="cd01335">
    <property type="entry name" value="Radical_SAM"/>
    <property type="match status" value="1"/>
</dbReference>
<evidence type="ECO:0000259" key="5">
    <source>
        <dbReference type="PROSITE" id="PS51918"/>
    </source>
</evidence>
<dbReference type="Proteomes" id="UP001204814">
    <property type="component" value="Unassembled WGS sequence"/>
</dbReference>
<organism evidence="6 7">
    <name type="scientific">Faecalibacillus intestinalis</name>
    <dbReference type="NCBI Taxonomy" id="1982626"/>
    <lineage>
        <taxon>Bacteria</taxon>
        <taxon>Bacillati</taxon>
        <taxon>Bacillota</taxon>
        <taxon>Erysipelotrichia</taxon>
        <taxon>Erysipelotrichales</taxon>
        <taxon>Coprobacillaceae</taxon>
        <taxon>Faecalibacillus</taxon>
    </lineage>
</organism>
<dbReference type="SFLD" id="SFLDG01067">
    <property type="entry name" value="SPASM/twitch_domain_containing"/>
    <property type="match status" value="1"/>
</dbReference>
<feature type="domain" description="Radical SAM core" evidence="5">
    <location>
        <begin position="81"/>
        <end position="312"/>
    </location>
</feature>
<protein>
    <submittedName>
        <fullName evidence="6">His-Xaa-Ser system radical SAM maturase HxsC</fullName>
    </submittedName>
</protein>
<dbReference type="SFLD" id="SFLDG01103">
    <property type="entry name" value="Uncharacterised_Radical_SAM_Su"/>
    <property type="match status" value="1"/>
</dbReference>
<evidence type="ECO:0000256" key="2">
    <source>
        <dbReference type="ARBA" id="ARBA00022723"/>
    </source>
</evidence>
<gene>
    <name evidence="6" type="primary">hxsC</name>
    <name evidence="6" type="ORF">NE542_05600</name>
</gene>
<keyword evidence="4" id="KW-0411">Iron-sulfur</keyword>
<keyword evidence="1" id="KW-0949">S-adenosyl-L-methionine</keyword>
<reference evidence="6" key="1">
    <citation type="submission" date="2022-06" db="EMBL/GenBank/DDBJ databases">
        <title>Isolation of gut microbiota from human fecal samples.</title>
        <authorList>
            <person name="Pamer E.G."/>
            <person name="Barat B."/>
            <person name="Waligurski E."/>
            <person name="Medina S."/>
            <person name="Paddock L."/>
            <person name="Mostad J."/>
        </authorList>
    </citation>
    <scope>NUCLEOTIDE SEQUENCE</scope>
    <source>
        <strain evidence="6">DFI.6.24</strain>
    </source>
</reference>
<dbReference type="InterPro" id="IPR050377">
    <property type="entry name" value="Radical_SAM_PqqE_MftC-like"/>
</dbReference>
<dbReference type="RefSeq" id="WP_117347414.1">
    <property type="nucleotide sequence ID" value="NZ_JAJDKX010000010.1"/>
</dbReference>
<evidence type="ECO:0000313" key="6">
    <source>
        <dbReference type="EMBL" id="MCQ5061313.1"/>
    </source>
</evidence>
<dbReference type="PANTHER" id="PTHR11228">
    <property type="entry name" value="RADICAL SAM DOMAIN PROTEIN"/>
    <property type="match status" value="1"/>
</dbReference>
<accession>A0AAP2UEN1</accession>
<proteinExistence type="predicted"/>
<dbReference type="InterPro" id="IPR013785">
    <property type="entry name" value="Aldolase_TIM"/>
</dbReference>
<dbReference type="PANTHER" id="PTHR11228:SF7">
    <property type="entry name" value="PQQA PEPTIDE CYCLASE"/>
    <property type="match status" value="1"/>
</dbReference>
<dbReference type="InterPro" id="IPR024032">
    <property type="entry name" value="rSAM_paired_HxsC"/>
</dbReference>
<evidence type="ECO:0000256" key="4">
    <source>
        <dbReference type="ARBA" id="ARBA00023014"/>
    </source>
</evidence>
<dbReference type="GO" id="GO:0051536">
    <property type="term" value="F:iron-sulfur cluster binding"/>
    <property type="evidence" value="ECO:0007669"/>
    <property type="project" value="UniProtKB-KW"/>
</dbReference>
<keyword evidence="3" id="KW-0408">Iron</keyword>
<keyword evidence="2" id="KW-0479">Metal-binding</keyword>
<name>A0AAP2UEN1_9FIRM</name>
<dbReference type="Gene3D" id="3.20.20.70">
    <property type="entry name" value="Aldolase class I"/>
    <property type="match status" value="1"/>
</dbReference>
<sequence length="367" mass="42243">MIIKIKNCDLSYYIASFTQNGNVLKNMLDKNYNVAFLKEQKLILYPMNKEIMLQDEERKQFSEVTDYSILEMTPGNVYIYYDASSLDNALFITNRCNSNCIMCPTSSIVRKNDPIENIHNLLKISSQIPNDSAHITITGGEPFLLRKDIFSLFKYLKDNLNDVEYLLLTNARALSNKEYFELFKQTIPDNLLIGIPIHGHNATRHDAITRANGSFKQTMTAIHRLMSTHIRVEIRIVVSLLNIDDIEEIAKLIVKECKGVYTVKFIGLEMLGNARRNLKNVWINYKDSFEQMKSAIDLLIKNEIDVAIYNYPLCCVDRAYWPICEKSITDYKVRYLSQCENCIKKDACGGMFSGTYNLMKGVIKPIL</sequence>
<dbReference type="GO" id="GO:0046872">
    <property type="term" value="F:metal ion binding"/>
    <property type="evidence" value="ECO:0007669"/>
    <property type="project" value="UniProtKB-KW"/>
</dbReference>
<dbReference type="EMBL" id="JANGBO010000003">
    <property type="protein sequence ID" value="MCQ5061313.1"/>
    <property type="molecule type" value="Genomic_DNA"/>
</dbReference>
<dbReference type="SFLD" id="SFLDS00029">
    <property type="entry name" value="Radical_SAM"/>
    <property type="match status" value="1"/>
</dbReference>